<evidence type="ECO:0000256" key="1">
    <source>
        <dbReference type="PROSITE-ProRule" id="PRU00339"/>
    </source>
</evidence>
<dbReference type="RefSeq" id="XP_019640556.1">
    <property type="nucleotide sequence ID" value="XM_019784997.1"/>
</dbReference>
<gene>
    <name evidence="4" type="primary">LOC109482313</name>
</gene>
<dbReference type="KEGG" id="bbel:109482313"/>
<accession>A0A6P5AFF2</accession>
<feature type="repeat" description="TPR" evidence="1">
    <location>
        <begin position="1448"/>
        <end position="1481"/>
    </location>
</feature>
<feature type="repeat" description="TPR" evidence="1">
    <location>
        <begin position="1125"/>
        <end position="1158"/>
    </location>
</feature>
<dbReference type="Gene3D" id="3.40.50.2000">
    <property type="entry name" value="Glycogen Phosphorylase B"/>
    <property type="match status" value="1"/>
</dbReference>
<feature type="region of interest" description="Disordered" evidence="2">
    <location>
        <begin position="740"/>
        <end position="778"/>
    </location>
</feature>
<feature type="repeat" description="TPR" evidence="1">
    <location>
        <begin position="1246"/>
        <end position="1279"/>
    </location>
</feature>
<dbReference type="Pfam" id="PF20706">
    <property type="entry name" value="GT4-conflict"/>
    <property type="match status" value="1"/>
</dbReference>
<dbReference type="PROSITE" id="PS50005">
    <property type="entry name" value="TPR"/>
    <property type="match status" value="8"/>
</dbReference>
<feature type="repeat" description="TPR" evidence="1">
    <location>
        <begin position="1327"/>
        <end position="1360"/>
    </location>
</feature>
<sequence>MENPAVLLVHTEYGSSQDETSPLNQQVVDILKERESDIPVLMTVLKANEEDIQNAKRDGVELLLPTLDPDDPSRTDPSPNWLTFDHLSKYQNLPPRVRSIVGQSDVTSRAAVRIKQERYPASDARVVLFTTDIPEDTEYYKGDEKAMGIGKKEDSILEDAQEADVVFSLGNKIFDHFENQFRAIPASKRPQHVKFVPRPSKIFEDAEAEYKGTETMVVLSIGRVKGVEKLKGYDLAVESLSLVAERMKVKFRAMGVDEDDIETRKAILKHRKSANLQITLLPYGSQKDIYKEMMQAHLVLMPSRAEPFGLVGLEAIAAGVPVLVSSKSGLADFIHEHVDELHHSIVDMDEHEEGVTVKYLARSIERMLKHSRTEFEAAARCKRKLLSSKYWEESHKKFVKACTDAAVNIAQQPEQVQTRKRGTDTIWENVGGLKRPIQDMPPPLTIVVEILAQVKPTVKTPKELLSYASAKKAFVTLDITTFTDETLGLLEQVKPEIRTVEDLLDTAEAIRQLEEIKGVNVTDVKTGSLVFYTQCTDLGGLGQLWFMYKSRKLNDLMVGSLIREEALQQLCAENVSVKSTINVEDFRKALIYILTSPATEGKGPLMPRLPLEYPLYQPHVHTTSSVLDVLHLDQKKVPEQHLHKVPLPTQRDDGDDDLLNKLDKLRIAVMNHHSVQTASTPEETPEDTEVGEINSVLKPAGASVIPAQETTEDQTIGDTEVPQVMSELVSLDIKELERLMGPRRKRTSSISSDSSGYVTGTPGSGLSRPDSPTGEGDVQGTLETLLAELNKPAVLRDKGEQFYLYCQIGDLYMTKLRNPQSALQYYQNMLECSMALSEDAKQAKAYSRLGVTCDMLGLQAEAFTNHEKALAIYRVDAGNETDVCIAYKNLASSLALSGQVSDAKTNYESALSVAVETGNKTEQMEIYCMLGDLHREQLEEPEVAHRYYTEVLALARDSRKKKMEGVAYHKLGHACSDMKNYDAALEWHQKSLEMMSQDGGNKRVQMITHTDVGNAYRVLGKPDQATSHFNTALQLAQQTGDLDVQIIVCLGMGEMHREQLHSPRTAIQHYKQALVLARQLKDRHGEGVACHRLGLVHCEIEEYESALEWFQRYLQISQEEGLFEITAHINVGNVYRRMSKLDLATSHFNTALQLAQQTGDQHGLMGVYCKMGEMHREQLHSPRTAIQHYKQALALARQLKDRHQEGMACNRLGQVHYEMGEYGAALEWGQKHLQIVEEDGNKEQQIANHIDLGNVYRRLSKLDLATSHFNTALQLAQQTGDQHWQIMVYFKIGEMHSEQLHSPRTAIQYYEQALALARQLKDRHEEGKAYDRLGMVHCEVGEYEASLECCQKSLKIKQEGGEKKQQIEAHKKMGTVYSLQGNLDLAASHLNTALQMTQQTGDQHGQMKAIFQIGEMLREQFHSPRTAIQYYEQHLALARQLKDRHEEGIAYDRLGRAHFELKEYDKALTMYQNHLKMRQEDRDKKSQTTAHKNIAKSYKKLGKKDLAKSQYQSAMAIAIETGDKLQQDDIRKKIDKL</sequence>
<dbReference type="InterPro" id="IPR019734">
    <property type="entry name" value="TPR_rpt"/>
</dbReference>
<feature type="repeat" description="TPR" evidence="1">
    <location>
        <begin position="1367"/>
        <end position="1400"/>
    </location>
</feature>
<feature type="repeat" description="TPR" evidence="1">
    <location>
        <begin position="965"/>
        <end position="998"/>
    </location>
</feature>
<organism evidence="3 4">
    <name type="scientific">Branchiostoma belcheri</name>
    <name type="common">Amphioxus</name>
    <dbReference type="NCBI Taxonomy" id="7741"/>
    <lineage>
        <taxon>Eukaryota</taxon>
        <taxon>Metazoa</taxon>
        <taxon>Chordata</taxon>
        <taxon>Cephalochordata</taxon>
        <taxon>Leptocardii</taxon>
        <taxon>Amphioxiformes</taxon>
        <taxon>Branchiostomatidae</taxon>
        <taxon>Branchiostoma</taxon>
    </lineage>
</organism>
<evidence type="ECO:0000313" key="3">
    <source>
        <dbReference type="Proteomes" id="UP000515135"/>
    </source>
</evidence>
<keyword evidence="3" id="KW-1185">Reference proteome</keyword>
<dbReference type="PANTHER" id="PTHR10098">
    <property type="entry name" value="RAPSYN-RELATED"/>
    <property type="match status" value="1"/>
</dbReference>
<dbReference type="PANTHER" id="PTHR10098:SF106">
    <property type="entry name" value="TETRATRICOPEPTIDE REPEAT PROTEIN 28-LIKE PROTEIN"/>
    <property type="match status" value="1"/>
</dbReference>
<dbReference type="Pfam" id="PF13424">
    <property type="entry name" value="TPR_12"/>
    <property type="match status" value="7"/>
</dbReference>
<dbReference type="Proteomes" id="UP000515135">
    <property type="component" value="Unplaced"/>
</dbReference>
<dbReference type="CDD" id="cd03801">
    <property type="entry name" value="GT4_PimA-like"/>
    <property type="match status" value="1"/>
</dbReference>
<dbReference type="OrthoDB" id="10038979at2759"/>
<dbReference type="SMART" id="SM00028">
    <property type="entry name" value="TPR"/>
    <property type="match status" value="16"/>
</dbReference>
<reference evidence="4" key="1">
    <citation type="submission" date="2025-08" db="UniProtKB">
        <authorList>
            <consortium name="RefSeq"/>
        </authorList>
    </citation>
    <scope>IDENTIFICATION</scope>
    <source>
        <tissue evidence="4">Gonad</tissue>
    </source>
</reference>
<dbReference type="SUPFAM" id="SSF53756">
    <property type="entry name" value="UDP-Glycosyltransferase/glycogen phosphorylase"/>
    <property type="match status" value="1"/>
</dbReference>
<evidence type="ECO:0000256" key="2">
    <source>
        <dbReference type="SAM" id="MobiDB-lite"/>
    </source>
</evidence>
<feature type="repeat" description="TPR" evidence="1">
    <location>
        <begin position="1006"/>
        <end position="1039"/>
    </location>
</feature>
<dbReference type="Gene3D" id="1.25.40.10">
    <property type="entry name" value="Tetratricopeptide repeat domain"/>
    <property type="match status" value="4"/>
</dbReference>
<keyword evidence="1" id="KW-0802">TPR repeat</keyword>
<dbReference type="GeneID" id="109482313"/>
<proteinExistence type="predicted"/>
<feature type="repeat" description="TPR" evidence="1">
    <location>
        <begin position="1087"/>
        <end position="1120"/>
    </location>
</feature>
<dbReference type="SUPFAM" id="SSF48452">
    <property type="entry name" value="TPR-like"/>
    <property type="match status" value="5"/>
</dbReference>
<name>A0A6P5AFF2_BRABE</name>
<protein>
    <submittedName>
        <fullName evidence="4">Uncharacterized protein LOC109482313</fullName>
    </submittedName>
</protein>
<dbReference type="InterPro" id="IPR011990">
    <property type="entry name" value="TPR-like_helical_dom_sf"/>
</dbReference>
<evidence type="ECO:0000313" key="4">
    <source>
        <dbReference type="RefSeq" id="XP_019640556.1"/>
    </source>
</evidence>